<organism evidence="5 6">
    <name type="scientific">Candidatus Pantoea communis</name>
    <dbReference type="NCBI Taxonomy" id="2608354"/>
    <lineage>
        <taxon>Bacteria</taxon>
        <taxon>Pseudomonadati</taxon>
        <taxon>Pseudomonadota</taxon>
        <taxon>Gammaproteobacteria</taxon>
        <taxon>Enterobacterales</taxon>
        <taxon>Erwiniaceae</taxon>
        <taxon>Pantoea</taxon>
    </lineage>
</organism>
<dbReference type="Gene3D" id="3.30.470.20">
    <property type="entry name" value="ATP-grasp fold, B domain"/>
    <property type="match status" value="1"/>
</dbReference>
<proteinExistence type="predicted"/>
<dbReference type="PROSITE" id="PS50979">
    <property type="entry name" value="BC"/>
    <property type="match status" value="1"/>
</dbReference>
<reference evidence="5 6" key="1">
    <citation type="journal article" date="2019" name="bioRxiv">
        <title>Bacteria contribute to plant secondary compound degradation in a generalist herbivore system.</title>
        <authorList>
            <person name="Francoeur C.B."/>
            <person name="Khadempour L."/>
            <person name="Moreira-Soto R.D."/>
            <person name="Gotting K."/>
            <person name="Book A.J."/>
            <person name="Pinto-Tomas A.A."/>
            <person name="Keefover-Ring K."/>
            <person name="Currie C.R."/>
        </authorList>
    </citation>
    <scope>NUCLEOTIDE SEQUENCE [LARGE SCALE GENOMIC DNA]</scope>
    <source>
        <strain evidence="5">Al-1710</strain>
    </source>
</reference>
<comment type="caution">
    <text evidence="5">The sequence shown here is derived from an EMBL/GenBank/DDBJ whole genome shotgun (WGS) entry which is preliminary data.</text>
</comment>
<feature type="domain" description="Biotin carboxylation" evidence="4">
    <location>
        <begin position="1"/>
        <end position="41"/>
    </location>
</feature>
<evidence type="ECO:0000256" key="2">
    <source>
        <dbReference type="ARBA" id="ARBA00022741"/>
    </source>
</evidence>
<keyword evidence="3" id="KW-0067">ATP-binding</keyword>
<keyword evidence="1 5" id="KW-0436">Ligase</keyword>
<evidence type="ECO:0000313" key="6">
    <source>
        <dbReference type="Proteomes" id="UP001515780"/>
    </source>
</evidence>
<evidence type="ECO:0000313" key="5">
    <source>
        <dbReference type="EMBL" id="NIG22400.1"/>
    </source>
</evidence>
<evidence type="ECO:0000256" key="3">
    <source>
        <dbReference type="ARBA" id="ARBA00022840"/>
    </source>
</evidence>
<dbReference type="InterPro" id="IPR011764">
    <property type="entry name" value="Biotin_carboxylation_dom"/>
</dbReference>
<keyword evidence="2" id="KW-0547">Nucleotide-binding</keyword>
<dbReference type="Proteomes" id="UP001515780">
    <property type="component" value="Unassembled WGS sequence"/>
</dbReference>
<dbReference type="GO" id="GO:0003989">
    <property type="term" value="F:acetyl-CoA carboxylase activity"/>
    <property type="evidence" value="ECO:0007669"/>
    <property type="project" value="UniProtKB-EC"/>
</dbReference>
<dbReference type="InterPro" id="IPR011054">
    <property type="entry name" value="Rudment_hybrid_motif"/>
</dbReference>
<feature type="non-terminal residue" evidence="5">
    <location>
        <position position="1"/>
    </location>
</feature>
<name>A0ABX0RXT3_9GAMM</name>
<dbReference type="EMBL" id="VWXC01000045">
    <property type="protein sequence ID" value="NIG22400.1"/>
    <property type="molecule type" value="Genomic_DNA"/>
</dbReference>
<accession>A0ABX0RXT3</accession>
<gene>
    <name evidence="5" type="ORF">F3J37_27565</name>
</gene>
<sequence>ALAELIIDGIKTNVELQMKIMSDEHFQQGGTNIHYLEKKLGLHEK</sequence>
<protein>
    <submittedName>
        <fullName evidence="5">Acetyl-CoA carboxylase biotin carboxylase subunit</fullName>
        <ecNumber evidence="5">6.4.1.2</ecNumber>
    </submittedName>
</protein>
<dbReference type="EC" id="6.4.1.2" evidence="5"/>
<evidence type="ECO:0000259" key="4">
    <source>
        <dbReference type="PROSITE" id="PS50979"/>
    </source>
</evidence>
<evidence type="ECO:0000256" key="1">
    <source>
        <dbReference type="ARBA" id="ARBA00022598"/>
    </source>
</evidence>
<dbReference type="SUPFAM" id="SSF51246">
    <property type="entry name" value="Rudiment single hybrid motif"/>
    <property type="match status" value="1"/>
</dbReference>
<keyword evidence="6" id="KW-1185">Reference proteome</keyword>